<gene>
    <name evidence="8" type="ORF">GCM10009067_16950</name>
</gene>
<keyword evidence="3" id="KW-0808">Transferase</keyword>
<dbReference type="InterPro" id="IPR050736">
    <property type="entry name" value="Sensor_HK_Regulatory"/>
</dbReference>
<comment type="caution">
    <text evidence="8">The sequence shown here is derived from an EMBL/GenBank/DDBJ whole genome shotgun (WGS) entry which is preliminary data.</text>
</comment>
<dbReference type="AlphaFoldDB" id="A0A830F135"/>
<feature type="domain" description="Histidine kinase" evidence="7">
    <location>
        <begin position="322"/>
        <end position="496"/>
    </location>
</feature>
<dbReference type="Gene3D" id="3.30.450.40">
    <property type="match status" value="1"/>
</dbReference>
<evidence type="ECO:0000313" key="8">
    <source>
        <dbReference type="EMBL" id="GGK65060.1"/>
    </source>
</evidence>
<dbReference type="PROSITE" id="PS50109">
    <property type="entry name" value="HIS_KIN"/>
    <property type="match status" value="1"/>
</dbReference>
<dbReference type="EC" id="2.7.13.3" evidence="2"/>
<proteinExistence type="predicted"/>
<dbReference type="InterPro" id="IPR036097">
    <property type="entry name" value="HisK_dim/P_sf"/>
</dbReference>
<dbReference type="SUPFAM" id="SSF52172">
    <property type="entry name" value="CheY-like"/>
    <property type="match status" value="1"/>
</dbReference>
<dbReference type="PANTHER" id="PTHR43711:SF1">
    <property type="entry name" value="HISTIDINE KINASE 1"/>
    <property type="match status" value="1"/>
</dbReference>
<protein>
    <recommendedName>
        <fullName evidence="2">histidine kinase</fullName>
        <ecNumber evidence="2">2.7.13.3</ecNumber>
    </recommendedName>
</protein>
<evidence type="ECO:0000259" key="7">
    <source>
        <dbReference type="PROSITE" id="PS50109"/>
    </source>
</evidence>
<reference evidence="8" key="1">
    <citation type="journal article" date="2014" name="Int. J. Syst. Evol. Microbiol.">
        <title>Complete genome sequence of Corynebacterium casei LMG S-19264T (=DSM 44701T), isolated from a smear-ripened cheese.</title>
        <authorList>
            <consortium name="US DOE Joint Genome Institute (JGI-PGF)"/>
            <person name="Walter F."/>
            <person name="Albersmeier A."/>
            <person name="Kalinowski J."/>
            <person name="Ruckert C."/>
        </authorList>
    </citation>
    <scope>NUCLEOTIDE SEQUENCE</scope>
    <source>
        <strain evidence="8">JCM 19018</strain>
    </source>
</reference>
<dbReference type="InterPro" id="IPR036890">
    <property type="entry name" value="HATPase_C_sf"/>
</dbReference>
<dbReference type="SUPFAM" id="SSF55781">
    <property type="entry name" value="GAF domain-like"/>
    <property type="match status" value="1"/>
</dbReference>
<dbReference type="PANTHER" id="PTHR43711">
    <property type="entry name" value="TWO-COMPONENT HISTIDINE KINASE"/>
    <property type="match status" value="1"/>
</dbReference>
<comment type="catalytic activity">
    <reaction evidence="1">
        <text>ATP + protein L-histidine = ADP + protein N-phospho-L-histidine.</text>
        <dbReference type="EC" id="2.7.13.3"/>
    </reaction>
</comment>
<dbReference type="InterPro" id="IPR005467">
    <property type="entry name" value="His_kinase_dom"/>
</dbReference>
<keyword evidence="6" id="KW-0175">Coiled coil</keyword>
<dbReference type="GO" id="GO:0000155">
    <property type="term" value="F:phosphorelay sensor kinase activity"/>
    <property type="evidence" value="ECO:0007669"/>
    <property type="project" value="InterPro"/>
</dbReference>
<dbReference type="Gene3D" id="1.10.287.130">
    <property type="match status" value="1"/>
</dbReference>
<sequence length="526" mass="57949">MYLLGKVMKSQPTVLFVRSPSQDRAAISMLRDSGLTVHEFDGVRDLECALGDYDADCVVTNCEVENLDGTQYLGGLTVIERLRESHPELPVVLFAEVTNGDIAREAYSRDVFGYVPSTVNDAHQRLLAQVDAAVASSPARQRANKRKQLNEAVRLVNQALVRSQSRMDIERDITAVLAGTARYSEACTVTCQHDRPVVRALGSQRDHVSITAPEPLRRAESEDRLVVADIDPATVADDTDALETDCSRVLAVPLVYDGASYGVLGVYADRVDIFDTEEQDTFREVGHNIALAIDASQTKDALQQRTTELERQKERLRELAQIISHELRNPLQAAMGRVELLATEHAAEEFDAIQRSHTRMSFLIDDLMEIARQGGRQYTVEPVTLSDVMADAWTTVDTGGSTIEIDCTETILADGNRLCQLAENFFRLAMEQGDTGKITVTDTADGFALEYDGVPLEAGNKGPFELYYASSDEGVGLHLAVIREIAQGHGWEIAQGHGWEIALSNESTERVRLNVTDVKRPAAKTT</sequence>
<keyword evidence="4" id="KW-0418">Kinase</keyword>
<keyword evidence="5" id="KW-0902">Two-component regulatory system</keyword>
<reference evidence="8" key="2">
    <citation type="submission" date="2020-09" db="EMBL/GenBank/DDBJ databases">
        <authorList>
            <person name="Sun Q."/>
            <person name="Ohkuma M."/>
        </authorList>
    </citation>
    <scope>NUCLEOTIDE SEQUENCE</scope>
    <source>
        <strain evidence="8">JCM 19018</strain>
    </source>
</reference>
<dbReference type="SUPFAM" id="SSF55874">
    <property type="entry name" value="ATPase domain of HSP90 chaperone/DNA topoisomerase II/histidine kinase"/>
    <property type="match status" value="1"/>
</dbReference>
<name>A0A830F135_9EURY</name>
<evidence type="ECO:0000256" key="5">
    <source>
        <dbReference type="ARBA" id="ARBA00023012"/>
    </source>
</evidence>
<dbReference type="InterPro" id="IPR003018">
    <property type="entry name" value="GAF"/>
</dbReference>
<dbReference type="InterPro" id="IPR011006">
    <property type="entry name" value="CheY-like_superfamily"/>
</dbReference>
<dbReference type="Gene3D" id="3.40.50.2300">
    <property type="match status" value="1"/>
</dbReference>
<evidence type="ECO:0000256" key="4">
    <source>
        <dbReference type="ARBA" id="ARBA00022777"/>
    </source>
</evidence>
<dbReference type="CDD" id="cd00082">
    <property type="entry name" value="HisKA"/>
    <property type="match status" value="1"/>
</dbReference>
<accession>A0A830F135</accession>
<dbReference type="SUPFAM" id="SSF47384">
    <property type="entry name" value="Homodimeric domain of signal transducing histidine kinase"/>
    <property type="match status" value="1"/>
</dbReference>
<feature type="coiled-coil region" evidence="6">
    <location>
        <begin position="292"/>
        <end position="329"/>
    </location>
</feature>
<organism evidence="8 9">
    <name type="scientific">Haloarcula sebkhae</name>
    <dbReference type="NCBI Taxonomy" id="932660"/>
    <lineage>
        <taxon>Archaea</taxon>
        <taxon>Methanobacteriati</taxon>
        <taxon>Methanobacteriota</taxon>
        <taxon>Stenosarchaea group</taxon>
        <taxon>Halobacteria</taxon>
        <taxon>Halobacteriales</taxon>
        <taxon>Haloarculaceae</taxon>
        <taxon>Haloarcula</taxon>
    </lineage>
</organism>
<evidence type="ECO:0000256" key="1">
    <source>
        <dbReference type="ARBA" id="ARBA00000085"/>
    </source>
</evidence>
<dbReference type="SMART" id="SM00388">
    <property type="entry name" value="HisKA"/>
    <property type="match status" value="1"/>
</dbReference>
<evidence type="ECO:0000256" key="2">
    <source>
        <dbReference type="ARBA" id="ARBA00012438"/>
    </source>
</evidence>
<dbReference type="EMBL" id="BMPD01000002">
    <property type="protein sequence ID" value="GGK65060.1"/>
    <property type="molecule type" value="Genomic_DNA"/>
</dbReference>
<dbReference type="Pfam" id="PF00512">
    <property type="entry name" value="HisKA"/>
    <property type="match status" value="1"/>
</dbReference>
<evidence type="ECO:0000256" key="3">
    <source>
        <dbReference type="ARBA" id="ARBA00022679"/>
    </source>
</evidence>
<evidence type="ECO:0000256" key="6">
    <source>
        <dbReference type="SAM" id="Coils"/>
    </source>
</evidence>
<dbReference type="Proteomes" id="UP000614221">
    <property type="component" value="Unassembled WGS sequence"/>
</dbReference>
<dbReference type="InterPro" id="IPR029016">
    <property type="entry name" value="GAF-like_dom_sf"/>
</dbReference>
<evidence type="ECO:0000313" key="9">
    <source>
        <dbReference type="Proteomes" id="UP000614221"/>
    </source>
</evidence>
<dbReference type="Pfam" id="PF13185">
    <property type="entry name" value="GAF_2"/>
    <property type="match status" value="1"/>
</dbReference>
<dbReference type="InterPro" id="IPR003661">
    <property type="entry name" value="HisK_dim/P_dom"/>
</dbReference>